<comment type="caution">
    <text evidence="2">The sequence shown here is derived from an EMBL/GenBank/DDBJ whole genome shotgun (WGS) entry which is preliminary data.</text>
</comment>
<dbReference type="EMBL" id="JAFVMF010000011">
    <property type="protein sequence ID" value="MBO1360403.1"/>
    <property type="molecule type" value="Genomic_DNA"/>
</dbReference>
<dbReference type="Gene3D" id="2.170.16.10">
    <property type="entry name" value="Hedgehog/Intein (Hint) domain"/>
    <property type="match status" value="1"/>
</dbReference>
<evidence type="ECO:0000313" key="3">
    <source>
        <dbReference type="Proteomes" id="UP000664771"/>
    </source>
</evidence>
<gene>
    <name evidence="2" type="ORF">J2D73_11455</name>
</gene>
<protein>
    <submittedName>
        <fullName evidence="2">Hint domain-containing protein</fullName>
    </submittedName>
</protein>
<sequence>MATTTISSNQTVTAAAGATATYNFASGSSGATLVLDLVEGKKSTITITGSIGTSYKNILKLISSSSAAIDTSDSYVTTSGTPSPVVNFNVNTQTTTINIYDSQKYLLATITLSGDPFNVVENYTQFGTQNGVTTYQTSLAKIGFTTSNGAVSVCYLAGSLVRTPSGSKCIEEMEVGDTLLAYEGGVEKARRVVWVGRAHCNVRRELHGDEAGYPIRILKSAISDGVPFKDMLITPEHCLFFDGKFIPARMLVNGRSIFYDTSIISYDYYHIETEDHSVITVDGVLTESYLDTGNRPTFQEIGSVVTLGFGGAKSRSWASDAAAPLDTSRNYAEPLFRELETRAIGAGFELRQEPQALTYDTDLHLVVESGAIVRKLRSEGNRIMFMIPPGVSAVRLISNTSRPCDVRGPFVDDRRYFGVCVGKIEMFEKSVVKKITDHLTTEKMDGWNVIEGGNDRWTTGDAILPLSERHPNACGILTVEVTHAGPYAIRDEVSENLLLKA</sequence>
<feature type="domain" description="Hedgehog/Intein (Hint)" evidence="1">
    <location>
        <begin position="153"/>
        <end position="292"/>
    </location>
</feature>
<keyword evidence="3" id="KW-1185">Reference proteome</keyword>
<evidence type="ECO:0000313" key="2">
    <source>
        <dbReference type="EMBL" id="MBO1360403.1"/>
    </source>
</evidence>
<dbReference type="Pfam" id="PF13403">
    <property type="entry name" value="Hint_2"/>
    <property type="match status" value="1"/>
</dbReference>
<reference evidence="2 3" key="1">
    <citation type="submission" date="2021-03" db="EMBL/GenBank/DDBJ databases">
        <title>The complete genome sequence of Acetobacter sacchari TBRC 11175.</title>
        <authorList>
            <person name="Charoenyingcharoen P."/>
            <person name="Yukphan P."/>
        </authorList>
    </citation>
    <scope>NUCLEOTIDE SEQUENCE [LARGE SCALE GENOMIC DNA]</scope>
    <source>
        <strain evidence="2 3">TBRC 11175</strain>
    </source>
</reference>
<name>A0ABS3LWV7_9PROT</name>
<dbReference type="InterPro" id="IPR036844">
    <property type="entry name" value="Hint_dom_sf"/>
</dbReference>
<dbReference type="Proteomes" id="UP000664771">
    <property type="component" value="Unassembled WGS sequence"/>
</dbReference>
<proteinExistence type="predicted"/>
<organism evidence="2 3">
    <name type="scientific">Acetobacter sacchari</name>
    <dbReference type="NCBI Taxonomy" id="2661687"/>
    <lineage>
        <taxon>Bacteria</taxon>
        <taxon>Pseudomonadati</taxon>
        <taxon>Pseudomonadota</taxon>
        <taxon>Alphaproteobacteria</taxon>
        <taxon>Acetobacterales</taxon>
        <taxon>Acetobacteraceae</taxon>
        <taxon>Acetobacter</taxon>
    </lineage>
</organism>
<dbReference type="RefSeq" id="WP_207881686.1">
    <property type="nucleotide sequence ID" value="NZ_JAFVMF010000011.1"/>
</dbReference>
<dbReference type="InterPro" id="IPR028992">
    <property type="entry name" value="Hedgehog/Intein_dom"/>
</dbReference>
<accession>A0ABS3LWV7</accession>
<evidence type="ECO:0000259" key="1">
    <source>
        <dbReference type="Pfam" id="PF13403"/>
    </source>
</evidence>
<dbReference type="SUPFAM" id="SSF51294">
    <property type="entry name" value="Hedgehog/intein (Hint) domain"/>
    <property type="match status" value="1"/>
</dbReference>